<gene>
    <name evidence="2" type="ORF">BMR1_03g00850</name>
</gene>
<protein>
    <submittedName>
        <fullName evidence="2">Uncharacterized protein</fullName>
    </submittedName>
</protein>
<keyword evidence="1" id="KW-0732">Signal</keyword>
<dbReference type="VEuPathDB" id="PiroplasmaDB:BMR1_03g00850"/>
<evidence type="ECO:0000313" key="2">
    <source>
        <dbReference type="EMBL" id="CTQ40769.1"/>
    </source>
</evidence>
<keyword evidence="3" id="KW-1185">Reference proteome</keyword>
<accession>A0A0K3AM02</accession>
<sequence length="231" mass="26272">MKLILLLNSIIPILCLRIDIEPSKNNSKSGTGWQTCSSCDAHHPRNSKQLLLELDLFRDRVDFQFETMIANLSNKILNIENNIDISARQSLDKVRESLLELAVKIKSSLKQQLDDFRDIITQNFKRNNSDNLEIEKFSQSLNKLGKLSKEFTTNGTGSLEILELSLARDYKNDMATNDSDKPLDIDAAEDFVFKTVPPKAIIKMLETFKSDMTTEGSKLIHNVDALKRLIE</sequence>
<dbReference type="RefSeq" id="XP_012648780.1">
    <property type="nucleotide sequence ID" value="XM_012793326.1"/>
</dbReference>
<dbReference type="Proteomes" id="UP000002899">
    <property type="component" value="Chromosome III"/>
</dbReference>
<name>A0A0K3AM02_BABMR</name>
<proteinExistence type="predicted"/>
<reference evidence="2 3" key="2">
    <citation type="journal article" date="2013" name="PLoS ONE">
        <title>Whole genome mapping and re-organization of the nuclear and mitochondrial genomes of Babesia microti isolates.</title>
        <authorList>
            <person name="Cornillot E."/>
            <person name="Dassouli A."/>
            <person name="Garg A."/>
            <person name="Pachikara N."/>
            <person name="Randazzo S."/>
            <person name="Depoix D."/>
            <person name="Carcy B."/>
            <person name="Delbecq S."/>
            <person name="Frutos R."/>
            <person name="Silva J.C."/>
            <person name="Sutton R."/>
            <person name="Krause P.J."/>
            <person name="Mamoun C.B."/>
        </authorList>
    </citation>
    <scope>NUCLEOTIDE SEQUENCE [LARGE SCALE GENOMIC DNA]</scope>
    <source>
        <strain evidence="2 3">RI</strain>
    </source>
</reference>
<reference evidence="2 3" key="1">
    <citation type="journal article" date="2012" name="Nucleic Acids Res.">
        <title>Sequencing of the smallest Apicomplexan genome from the human pathogen Babesia microti.</title>
        <authorList>
            <person name="Cornillot E."/>
            <person name="Hadj-Kaddour K."/>
            <person name="Dassouli A."/>
            <person name="Noel B."/>
            <person name="Ranwez V."/>
            <person name="Vacherie B."/>
            <person name="Augagneur Y."/>
            <person name="Bres V."/>
            <person name="Duclos A."/>
            <person name="Randazzo S."/>
            <person name="Carcy B."/>
            <person name="Debierre-Grockiego F."/>
            <person name="Delbecq S."/>
            <person name="Moubri-Menage K."/>
            <person name="Shams-Eldin H."/>
            <person name="Usmani-Brown S."/>
            <person name="Bringaud F."/>
            <person name="Wincker P."/>
            <person name="Vivares C.P."/>
            <person name="Schwarz R.T."/>
            <person name="Schetters T.P."/>
            <person name="Krause P.J."/>
            <person name="Gorenflot A."/>
            <person name="Berry V."/>
            <person name="Barbe V."/>
            <person name="Ben Mamoun C."/>
        </authorList>
    </citation>
    <scope>NUCLEOTIDE SEQUENCE [LARGE SCALE GENOMIC DNA]</scope>
    <source>
        <strain evidence="2 3">RI</strain>
    </source>
</reference>
<evidence type="ECO:0000256" key="1">
    <source>
        <dbReference type="SAM" id="SignalP"/>
    </source>
</evidence>
<dbReference type="AlphaFoldDB" id="A0A0K3AM02"/>
<feature type="chain" id="PRO_5012362098" evidence="1">
    <location>
        <begin position="16"/>
        <end position="231"/>
    </location>
</feature>
<dbReference type="OrthoDB" id="366242at2759"/>
<organism evidence="2 3">
    <name type="scientific">Babesia microti (strain RI)</name>
    <dbReference type="NCBI Taxonomy" id="1133968"/>
    <lineage>
        <taxon>Eukaryota</taxon>
        <taxon>Sar</taxon>
        <taxon>Alveolata</taxon>
        <taxon>Apicomplexa</taxon>
        <taxon>Aconoidasida</taxon>
        <taxon>Piroplasmida</taxon>
        <taxon>Babesiidae</taxon>
        <taxon>Babesia</taxon>
    </lineage>
</organism>
<dbReference type="GeneID" id="24424803"/>
<feature type="signal peptide" evidence="1">
    <location>
        <begin position="1"/>
        <end position="15"/>
    </location>
</feature>
<dbReference type="EMBL" id="LN871598">
    <property type="protein sequence ID" value="CTQ40769.1"/>
    <property type="molecule type" value="Genomic_DNA"/>
</dbReference>
<dbReference type="KEGG" id="bmic:BMR1_03g00850"/>
<reference evidence="2 3" key="3">
    <citation type="journal article" date="2016" name="Sci. Rep.">
        <title>Genome-wide diversity and gene expression profiling of Babesia microti isolates identify polymorphic genes that mediate host-pathogen interactions.</title>
        <authorList>
            <person name="Silva J.C."/>
            <person name="Cornillot E."/>
            <person name="McCracken C."/>
            <person name="Usmani-Brown S."/>
            <person name="Dwivedi A."/>
            <person name="Ifeonu O.O."/>
            <person name="Crabtree J."/>
            <person name="Gotia H.T."/>
            <person name="Virji A.Z."/>
            <person name="Reynes C."/>
            <person name="Colinge J."/>
            <person name="Kumar V."/>
            <person name="Lawres L."/>
            <person name="Pazzi J.E."/>
            <person name="Pablo J.V."/>
            <person name="Hung C."/>
            <person name="Brancato J."/>
            <person name="Kumari P."/>
            <person name="Orvis J."/>
            <person name="Tretina K."/>
            <person name="Chibucos M."/>
            <person name="Ott S."/>
            <person name="Sadzewicz L."/>
            <person name="Sengamalay N."/>
            <person name="Shetty A.C."/>
            <person name="Su Q."/>
            <person name="Tallon L."/>
            <person name="Fraser C.M."/>
            <person name="Frutos R."/>
            <person name="Molina D.M."/>
            <person name="Krause P.J."/>
            <person name="Ben Mamoun C."/>
        </authorList>
    </citation>
    <scope>NUCLEOTIDE SEQUENCE [LARGE SCALE GENOMIC DNA]</scope>
    <source>
        <strain evidence="2 3">RI</strain>
    </source>
</reference>
<evidence type="ECO:0000313" key="3">
    <source>
        <dbReference type="Proteomes" id="UP000002899"/>
    </source>
</evidence>